<dbReference type="FunFam" id="2.40.10.10:FF:000017">
    <property type="entry name" value="Chymotrypsin-like elastase family member 1"/>
    <property type="match status" value="1"/>
</dbReference>
<dbReference type="SMART" id="SM00020">
    <property type="entry name" value="Tryp_SPc"/>
    <property type="match status" value="2"/>
</dbReference>
<protein>
    <recommendedName>
        <fullName evidence="8">Peptidase S1 domain-containing protein</fullName>
    </recommendedName>
</protein>
<dbReference type="InParanoid" id="H3AVZ6"/>
<proteinExistence type="predicted"/>
<evidence type="ECO:0000256" key="1">
    <source>
        <dbReference type="ARBA" id="ARBA00022670"/>
    </source>
</evidence>
<dbReference type="InterPro" id="IPR009003">
    <property type="entry name" value="Peptidase_S1_PA"/>
</dbReference>
<sequence length="527" mass="57993">RVIGGTEAPRNYWKWQISLQLAYDDTPNYFYHTCGGSLIASQWVMTAAHCVDATQGKIYRVALGDHNLYENDGTEYFIPVSRIIVHEGWNPSDLGNGNDIALLFLESSVHQNGYIEIIRLPTAGAYLSNGFTCYVTGWGLTRSGGSIPANLQQAPLPVVDHATCSQGDWWGYYSKDNMVCAGGDGVRSGCQGDSGGPLSCEVNGLWEVYGIVSFGPAPICNTYKKPTVFTRVSVYTDWIYNQWRSLSAVLSNSAEPCKFQLAKKLWKYCTLAQTTKVNLSFLDRIRRVVGGTEVVPNSWPWQISLQYTYANAGGWGHTCGGSLLNARWVMTAAHCVDFVALGEHNLYKHDGTEYYMFVDKIIMHEGWKTNGYANGNDIALLHLTGSAHTSYYVQFANLPAKGAVLPNGYPCYVTGWGLTENNGNPSIVLREAPMPVVDQKTCSTPEYWNDYVTDRVVCAGGEGTFAGCQGDSGGPLSCQVEGEMGPIWQVRGIASFVAYACNLYKKPTVFTRVSAYIDWINQVSFTA</sequence>
<evidence type="ECO:0000256" key="3">
    <source>
        <dbReference type="ARBA" id="ARBA00022801"/>
    </source>
</evidence>
<keyword evidence="4 7" id="KW-0720">Serine protease</keyword>
<evidence type="ECO:0000313" key="9">
    <source>
        <dbReference type="Ensembl" id="ENSLACP00000013817.1"/>
    </source>
</evidence>
<evidence type="ECO:0000256" key="4">
    <source>
        <dbReference type="ARBA" id="ARBA00022825"/>
    </source>
</evidence>
<keyword evidence="10" id="KW-1185">Reference proteome</keyword>
<evidence type="ECO:0000256" key="2">
    <source>
        <dbReference type="ARBA" id="ARBA00022729"/>
    </source>
</evidence>
<dbReference type="EMBL" id="AFYH01152153">
    <property type="status" value="NOT_ANNOTATED_CDS"/>
    <property type="molecule type" value="Genomic_DNA"/>
</dbReference>
<name>H3AVZ6_LATCH</name>
<reference evidence="9" key="2">
    <citation type="submission" date="2025-08" db="UniProtKB">
        <authorList>
            <consortium name="Ensembl"/>
        </authorList>
    </citation>
    <scope>IDENTIFICATION</scope>
</reference>
<dbReference type="PROSITE" id="PS50240">
    <property type="entry name" value="TRYPSIN_DOM"/>
    <property type="match status" value="2"/>
</dbReference>
<keyword evidence="3 7" id="KW-0378">Hydrolase</keyword>
<dbReference type="PRINTS" id="PR00722">
    <property type="entry name" value="CHYMOTRYPSIN"/>
</dbReference>
<accession>H3AVZ6</accession>
<dbReference type="InterPro" id="IPR043504">
    <property type="entry name" value="Peptidase_S1_PA_chymotrypsin"/>
</dbReference>
<dbReference type="GO" id="GO:0004252">
    <property type="term" value="F:serine-type endopeptidase activity"/>
    <property type="evidence" value="ECO:0007669"/>
    <property type="project" value="InterPro"/>
</dbReference>
<reference evidence="10" key="1">
    <citation type="submission" date="2011-08" db="EMBL/GenBank/DDBJ databases">
        <title>The draft genome of Latimeria chalumnae.</title>
        <authorList>
            <person name="Di Palma F."/>
            <person name="Alfoldi J."/>
            <person name="Johnson J."/>
            <person name="Berlin A."/>
            <person name="Gnerre S."/>
            <person name="Jaffe D."/>
            <person name="MacCallum I."/>
            <person name="Young S."/>
            <person name="Walker B.J."/>
            <person name="Lander E."/>
            <person name="Lindblad-Toh K."/>
        </authorList>
    </citation>
    <scope>NUCLEOTIDE SEQUENCE [LARGE SCALE GENOMIC DNA]</scope>
    <source>
        <strain evidence="10">Wild caught</strain>
    </source>
</reference>
<dbReference type="EMBL" id="AFYH01152157">
    <property type="status" value="NOT_ANNOTATED_CDS"/>
    <property type="molecule type" value="Genomic_DNA"/>
</dbReference>
<dbReference type="PANTHER" id="PTHR24257">
    <property type="entry name" value="CHYMOTRYPSIN-LIKE ELASTASE FAMILY MEMBER"/>
    <property type="match status" value="1"/>
</dbReference>
<dbReference type="HOGENOM" id="CLU_004497_3_0_1"/>
<dbReference type="Gene3D" id="2.40.10.10">
    <property type="entry name" value="Trypsin-like serine proteases"/>
    <property type="match status" value="4"/>
</dbReference>
<feature type="domain" description="Peptidase S1" evidence="8">
    <location>
        <begin position="288"/>
        <end position="525"/>
    </location>
</feature>
<dbReference type="CDD" id="cd00190">
    <property type="entry name" value="Tryp_SPc"/>
    <property type="match status" value="2"/>
</dbReference>
<feature type="domain" description="Peptidase S1" evidence="8">
    <location>
        <begin position="2"/>
        <end position="244"/>
    </location>
</feature>
<dbReference type="InterPro" id="IPR033116">
    <property type="entry name" value="TRYPSIN_SER"/>
</dbReference>
<dbReference type="eggNOG" id="KOG3627">
    <property type="taxonomic scope" value="Eukaryota"/>
</dbReference>
<dbReference type="InterPro" id="IPR018114">
    <property type="entry name" value="TRYPSIN_HIS"/>
</dbReference>
<dbReference type="PROSITE" id="PS00135">
    <property type="entry name" value="TRYPSIN_SER"/>
    <property type="match status" value="2"/>
</dbReference>
<dbReference type="FunFam" id="2.40.10.10:FF:000120">
    <property type="entry name" value="Putative serine protease"/>
    <property type="match status" value="1"/>
</dbReference>
<dbReference type="AlphaFoldDB" id="H3AVZ6"/>
<keyword evidence="2" id="KW-0732">Signal</keyword>
<evidence type="ECO:0000259" key="8">
    <source>
        <dbReference type="PROSITE" id="PS50240"/>
    </source>
</evidence>
<evidence type="ECO:0000256" key="5">
    <source>
        <dbReference type="ARBA" id="ARBA00023145"/>
    </source>
</evidence>
<dbReference type="OMA" id="WNDADCK"/>
<dbReference type="PROSITE" id="PS00134">
    <property type="entry name" value="TRYPSIN_HIS"/>
    <property type="match status" value="2"/>
</dbReference>
<dbReference type="Proteomes" id="UP000008672">
    <property type="component" value="Unassembled WGS sequence"/>
</dbReference>
<dbReference type="InterPro" id="IPR001314">
    <property type="entry name" value="Peptidase_S1A"/>
</dbReference>
<dbReference type="STRING" id="7897.ENSLACP00000013817"/>
<dbReference type="Ensembl" id="ENSLACT00000013914.1">
    <property type="protein sequence ID" value="ENSLACP00000013817.1"/>
    <property type="gene ID" value="ENSLACG00000012163.1"/>
</dbReference>
<dbReference type="PANTHER" id="PTHR24257:SF17">
    <property type="match status" value="1"/>
</dbReference>
<dbReference type="GO" id="GO:0005615">
    <property type="term" value="C:extracellular space"/>
    <property type="evidence" value="ECO:0007669"/>
    <property type="project" value="TreeGrafter"/>
</dbReference>
<dbReference type="InterPro" id="IPR050850">
    <property type="entry name" value="Peptidase_S1_Elastase_sf"/>
</dbReference>
<dbReference type="Pfam" id="PF00089">
    <property type="entry name" value="Trypsin"/>
    <property type="match status" value="2"/>
</dbReference>
<dbReference type="EMBL" id="AFYH01152155">
    <property type="status" value="NOT_ANNOTATED_CDS"/>
    <property type="molecule type" value="Genomic_DNA"/>
</dbReference>
<evidence type="ECO:0000313" key="10">
    <source>
        <dbReference type="Proteomes" id="UP000008672"/>
    </source>
</evidence>
<keyword evidence="6" id="KW-1015">Disulfide bond</keyword>
<dbReference type="GO" id="GO:0006508">
    <property type="term" value="P:proteolysis"/>
    <property type="evidence" value="ECO:0007669"/>
    <property type="project" value="UniProtKB-KW"/>
</dbReference>
<evidence type="ECO:0000256" key="6">
    <source>
        <dbReference type="ARBA" id="ARBA00023157"/>
    </source>
</evidence>
<dbReference type="GeneTree" id="ENSGT01030000234528"/>
<dbReference type="SUPFAM" id="SSF50494">
    <property type="entry name" value="Trypsin-like serine proteases"/>
    <property type="match status" value="2"/>
</dbReference>
<dbReference type="InterPro" id="IPR001254">
    <property type="entry name" value="Trypsin_dom"/>
</dbReference>
<dbReference type="FunFam" id="2.40.10.10:FF:000004">
    <property type="entry name" value="Tryptase gamma 1"/>
    <property type="match status" value="1"/>
</dbReference>
<evidence type="ECO:0000256" key="7">
    <source>
        <dbReference type="RuleBase" id="RU363034"/>
    </source>
</evidence>
<dbReference type="EMBL" id="AFYH01152156">
    <property type="status" value="NOT_ANNOTATED_CDS"/>
    <property type="molecule type" value="Genomic_DNA"/>
</dbReference>
<organism evidence="9 10">
    <name type="scientific">Latimeria chalumnae</name>
    <name type="common">Coelacanth</name>
    <dbReference type="NCBI Taxonomy" id="7897"/>
    <lineage>
        <taxon>Eukaryota</taxon>
        <taxon>Metazoa</taxon>
        <taxon>Chordata</taxon>
        <taxon>Craniata</taxon>
        <taxon>Vertebrata</taxon>
        <taxon>Euteleostomi</taxon>
        <taxon>Coelacanthiformes</taxon>
        <taxon>Coelacanthidae</taxon>
        <taxon>Latimeria</taxon>
    </lineage>
</organism>
<keyword evidence="5" id="KW-0865">Zymogen</keyword>
<dbReference type="EMBL" id="AFYH01152154">
    <property type="status" value="NOT_ANNOTATED_CDS"/>
    <property type="molecule type" value="Genomic_DNA"/>
</dbReference>
<keyword evidence="1 7" id="KW-0645">Protease</keyword>
<reference evidence="9" key="3">
    <citation type="submission" date="2025-09" db="UniProtKB">
        <authorList>
            <consortium name="Ensembl"/>
        </authorList>
    </citation>
    <scope>IDENTIFICATION</scope>
</reference>